<dbReference type="EMBL" id="JACHGT010000018">
    <property type="protein sequence ID" value="MBB6038825.1"/>
    <property type="molecule type" value="Genomic_DNA"/>
</dbReference>
<dbReference type="Pfam" id="PF00975">
    <property type="entry name" value="Thioesterase"/>
    <property type="match status" value="1"/>
</dbReference>
<organism evidence="2 3">
    <name type="scientific">Phytomonospora endophytica</name>
    <dbReference type="NCBI Taxonomy" id="714109"/>
    <lineage>
        <taxon>Bacteria</taxon>
        <taxon>Bacillati</taxon>
        <taxon>Actinomycetota</taxon>
        <taxon>Actinomycetes</taxon>
        <taxon>Micromonosporales</taxon>
        <taxon>Micromonosporaceae</taxon>
        <taxon>Phytomonospora</taxon>
    </lineage>
</organism>
<comment type="caution">
    <text evidence="2">The sequence shown here is derived from an EMBL/GenBank/DDBJ whole genome shotgun (WGS) entry which is preliminary data.</text>
</comment>
<dbReference type="SUPFAM" id="SSF53474">
    <property type="entry name" value="alpha/beta-Hydrolases"/>
    <property type="match status" value="1"/>
</dbReference>
<evidence type="ECO:0000313" key="2">
    <source>
        <dbReference type="EMBL" id="MBB6038825.1"/>
    </source>
</evidence>
<reference evidence="2 3" key="1">
    <citation type="submission" date="2020-08" db="EMBL/GenBank/DDBJ databases">
        <title>Genomic Encyclopedia of Type Strains, Phase IV (KMG-IV): sequencing the most valuable type-strain genomes for metagenomic binning, comparative biology and taxonomic classification.</title>
        <authorList>
            <person name="Goeker M."/>
        </authorList>
    </citation>
    <scope>NUCLEOTIDE SEQUENCE [LARGE SCALE GENOMIC DNA]</scope>
    <source>
        <strain evidence="2 3">YIM 65646</strain>
    </source>
</reference>
<feature type="domain" description="Carrier" evidence="1">
    <location>
        <begin position="1"/>
        <end position="72"/>
    </location>
</feature>
<dbReference type="InterPro" id="IPR009081">
    <property type="entry name" value="PP-bd_ACP"/>
</dbReference>
<dbReference type="PROSITE" id="PS50075">
    <property type="entry name" value="CARRIER"/>
    <property type="match status" value="1"/>
</dbReference>
<proteinExistence type="predicted"/>
<dbReference type="InterPro" id="IPR001031">
    <property type="entry name" value="Thioesterase"/>
</dbReference>
<dbReference type="InterPro" id="IPR029058">
    <property type="entry name" value="AB_hydrolase_fold"/>
</dbReference>
<protein>
    <submittedName>
        <fullName evidence="2">Thioesterase domain-containing protein</fullName>
    </submittedName>
</protein>
<dbReference type="Proteomes" id="UP000548476">
    <property type="component" value="Unassembled WGS sequence"/>
</dbReference>
<dbReference type="Gene3D" id="1.10.1200.10">
    <property type="entry name" value="ACP-like"/>
    <property type="match status" value="1"/>
</dbReference>
<sequence>MTDATTTIRRAWTRLLDIEVGPGDDFFALGGYSLLVPTAVEIIAESGLDVTATDILEHRTPHAIAEIISGRGDREATTHPSFNDVWNQRRHDPGGPAPIVRLAGGTGGPIFCFHWDTGNIAFLRRHVDAFRSGRPVWGTQAIGLHDRATPATDLDHAADRYLRAVRTVRPRGPYTFFGLCDGGRLAVEIAGRIEQQTGDTTTVVMLNTTAPGTAGANPALSLRERYDFRLSLLRFHFDIPDLAAEADRLTALLKDNDWIDDDTTTAADLYWRQLIWAAEQHSHARYHPLPYSGRVLLIESTDLALGEKWRPWLTSLDVRTVGTSGTRRMLHDPDTAAILHEEFGRA</sequence>
<accession>A0A841FRH6</accession>
<dbReference type="InterPro" id="IPR036736">
    <property type="entry name" value="ACP-like_sf"/>
</dbReference>
<dbReference type="Gene3D" id="3.40.50.1820">
    <property type="entry name" value="alpha/beta hydrolase"/>
    <property type="match status" value="1"/>
</dbReference>
<dbReference type="RefSeq" id="WP_184791657.1">
    <property type="nucleotide sequence ID" value="NZ_BONT01000060.1"/>
</dbReference>
<keyword evidence="3" id="KW-1185">Reference proteome</keyword>
<dbReference type="Pfam" id="PF00550">
    <property type="entry name" value="PP-binding"/>
    <property type="match status" value="1"/>
</dbReference>
<name>A0A841FRH6_9ACTN</name>
<evidence type="ECO:0000313" key="3">
    <source>
        <dbReference type="Proteomes" id="UP000548476"/>
    </source>
</evidence>
<dbReference type="SUPFAM" id="SSF47336">
    <property type="entry name" value="ACP-like"/>
    <property type="match status" value="1"/>
</dbReference>
<evidence type="ECO:0000259" key="1">
    <source>
        <dbReference type="PROSITE" id="PS50075"/>
    </source>
</evidence>
<dbReference type="AlphaFoldDB" id="A0A841FRH6"/>
<gene>
    <name evidence="2" type="ORF">HNR73_006711</name>
</gene>